<keyword evidence="7" id="KW-1185">Reference proteome</keyword>
<comment type="subcellular location">
    <subcellularLocation>
        <location evidence="1">Cytoplasm</location>
        <location evidence="1">Cytoskeleton</location>
    </subcellularLocation>
</comment>
<evidence type="ECO:0000259" key="5">
    <source>
        <dbReference type="PROSITE" id="PS51021"/>
    </source>
</evidence>
<dbReference type="PANTHER" id="PTHR47174">
    <property type="entry name" value="BRIDGING INTEGRATOR 3"/>
    <property type="match status" value="1"/>
</dbReference>
<dbReference type="SUPFAM" id="SSF103657">
    <property type="entry name" value="BAR/IMD domain-like"/>
    <property type="match status" value="1"/>
</dbReference>
<dbReference type="InterPro" id="IPR004148">
    <property type="entry name" value="BAR_dom"/>
</dbReference>
<dbReference type="GO" id="GO:0031097">
    <property type="term" value="C:medial cortex"/>
    <property type="evidence" value="ECO:0007669"/>
    <property type="project" value="TreeGrafter"/>
</dbReference>
<evidence type="ECO:0000313" key="7">
    <source>
        <dbReference type="Proteomes" id="UP000001996"/>
    </source>
</evidence>
<dbReference type="KEGG" id="lel:PVL30_003052"/>
<dbReference type="Gene3D" id="1.20.1270.60">
    <property type="entry name" value="Arfaptin homology (AH) domain/BAR domain"/>
    <property type="match status" value="1"/>
</dbReference>
<dbReference type="VEuPathDB" id="FungiDB:LELG_03566"/>
<dbReference type="SMART" id="SM00721">
    <property type="entry name" value="BAR"/>
    <property type="match status" value="1"/>
</dbReference>
<dbReference type="AlphaFoldDB" id="A5E1S9"/>
<dbReference type="GO" id="GO:0051666">
    <property type="term" value="P:actin cortical patch localization"/>
    <property type="evidence" value="ECO:0007669"/>
    <property type="project" value="InterPro"/>
</dbReference>
<dbReference type="Pfam" id="PF03114">
    <property type="entry name" value="BAR"/>
    <property type="match status" value="1"/>
</dbReference>
<sequence>MSWIGIKKAVNRAGTQLMVKTGQLEQTIDKEFEYEEKRFKTMETNLIQLQKRLRTYLDSLKLLTTSQVNIAELLNSFYGNEANTNTMKPRIDESHHFPPPPNSLPSHHHYLNLASEYYQTLKLLNDECVNELERPYNQTVLNPIARFNSYYVEVNEAIKKRNNKLLDYDAMRNKVKKLVDAQHSDHDDFENKLRESNEELKDLEDKFVEINNQLKDEIPKLVNMRVAFFDPSFESFVKIQLRFFNENYQRLNELQTKLDAQTKQDYVEGKLESKIDDVLNKMRMLDITGSTGF</sequence>
<keyword evidence="4" id="KW-0175">Coiled coil</keyword>
<evidence type="ECO:0000256" key="4">
    <source>
        <dbReference type="SAM" id="Coils"/>
    </source>
</evidence>
<accession>A5E1S9</accession>
<dbReference type="OrthoDB" id="446293at2759"/>
<dbReference type="GO" id="GO:0097320">
    <property type="term" value="P:plasma membrane tubulation"/>
    <property type="evidence" value="ECO:0007669"/>
    <property type="project" value="TreeGrafter"/>
</dbReference>
<dbReference type="HOGENOM" id="CLU_072096_0_0_1"/>
<dbReference type="GO" id="GO:0006897">
    <property type="term" value="P:endocytosis"/>
    <property type="evidence" value="ECO:0007669"/>
    <property type="project" value="InterPro"/>
</dbReference>
<dbReference type="InParanoid" id="A5E1S9"/>
<dbReference type="GO" id="GO:0043332">
    <property type="term" value="C:mating projection tip"/>
    <property type="evidence" value="ECO:0007669"/>
    <property type="project" value="TreeGrafter"/>
</dbReference>
<keyword evidence="3" id="KW-0206">Cytoskeleton</keyword>
<gene>
    <name evidence="6" type="ORF">LELG_03566</name>
</gene>
<dbReference type="OMA" id="QTRQDYI"/>
<feature type="domain" description="BAR" evidence="5">
    <location>
        <begin position="17"/>
        <end position="267"/>
    </location>
</feature>
<dbReference type="GeneID" id="5232465"/>
<dbReference type="STRING" id="379508.A5E1S9"/>
<dbReference type="Proteomes" id="UP000001996">
    <property type="component" value="Unassembled WGS sequence"/>
</dbReference>
<dbReference type="GO" id="GO:1990528">
    <property type="term" value="C:Rvs161p-Rvs167p complex"/>
    <property type="evidence" value="ECO:0007669"/>
    <property type="project" value="TreeGrafter"/>
</dbReference>
<dbReference type="GO" id="GO:0008289">
    <property type="term" value="F:lipid binding"/>
    <property type="evidence" value="ECO:0007669"/>
    <property type="project" value="TreeGrafter"/>
</dbReference>
<dbReference type="PROSITE" id="PS51021">
    <property type="entry name" value="BAR"/>
    <property type="match status" value="1"/>
</dbReference>
<feature type="coiled-coil region" evidence="4">
    <location>
        <begin position="179"/>
        <end position="217"/>
    </location>
</feature>
<evidence type="ECO:0000256" key="3">
    <source>
        <dbReference type="ARBA" id="ARBA00023212"/>
    </source>
</evidence>
<dbReference type="PANTHER" id="PTHR47174:SF3">
    <property type="entry name" value="BRIDGING INTEGRATOR 3"/>
    <property type="match status" value="1"/>
</dbReference>
<keyword evidence="2" id="KW-0963">Cytoplasm</keyword>
<protein>
    <recommendedName>
        <fullName evidence="5">BAR domain-containing protein</fullName>
    </recommendedName>
</protein>
<dbReference type="GO" id="GO:0030479">
    <property type="term" value="C:actin cortical patch"/>
    <property type="evidence" value="ECO:0007669"/>
    <property type="project" value="TreeGrafter"/>
</dbReference>
<evidence type="ECO:0000256" key="2">
    <source>
        <dbReference type="ARBA" id="ARBA00022490"/>
    </source>
</evidence>
<dbReference type="eggNOG" id="KOG3771">
    <property type="taxonomic scope" value="Eukaryota"/>
</dbReference>
<name>A5E1S9_LODEL</name>
<organism evidence="6 7">
    <name type="scientific">Lodderomyces elongisporus (strain ATCC 11503 / CBS 2605 / JCM 1781 / NBRC 1676 / NRRL YB-4239)</name>
    <name type="common">Yeast</name>
    <name type="synonym">Saccharomyces elongisporus</name>
    <dbReference type="NCBI Taxonomy" id="379508"/>
    <lineage>
        <taxon>Eukaryota</taxon>
        <taxon>Fungi</taxon>
        <taxon>Dikarya</taxon>
        <taxon>Ascomycota</taxon>
        <taxon>Saccharomycotina</taxon>
        <taxon>Pichiomycetes</taxon>
        <taxon>Debaryomycetaceae</taxon>
        <taxon>Candida/Lodderomyces clade</taxon>
        <taxon>Lodderomyces</taxon>
    </lineage>
</organism>
<evidence type="ECO:0000313" key="6">
    <source>
        <dbReference type="EMBL" id="EDK45387.1"/>
    </source>
</evidence>
<proteinExistence type="predicted"/>
<evidence type="ECO:0000256" key="1">
    <source>
        <dbReference type="ARBA" id="ARBA00004245"/>
    </source>
</evidence>
<dbReference type="InterPro" id="IPR046982">
    <property type="entry name" value="BIN3/RVS161-like"/>
</dbReference>
<dbReference type="InterPro" id="IPR027267">
    <property type="entry name" value="AH/BAR_dom_sf"/>
</dbReference>
<dbReference type="EMBL" id="CH981527">
    <property type="protein sequence ID" value="EDK45387.1"/>
    <property type="molecule type" value="Genomic_DNA"/>
</dbReference>
<reference evidence="6 7" key="1">
    <citation type="journal article" date="2009" name="Nature">
        <title>Evolution of pathogenicity and sexual reproduction in eight Candida genomes.</title>
        <authorList>
            <person name="Butler G."/>
            <person name="Rasmussen M.D."/>
            <person name="Lin M.F."/>
            <person name="Santos M.A."/>
            <person name="Sakthikumar S."/>
            <person name="Munro C.A."/>
            <person name="Rheinbay E."/>
            <person name="Grabherr M."/>
            <person name="Forche A."/>
            <person name="Reedy J.L."/>
            <person name="Agrafioti I."/>
            <person name="Arnaud M.B."/>
            <person name="Bates S."/>
            <person name="Brown A.J."/>
            <person name="Brunke S."/>
            <person name="Costanzo M.C."/>
            <person name="Fitzpatrick D.A."/>
            <person name="de Groot P.W."/>
            <person name="Harris D."/>
            <person name="Hoyer L.L."/>
            <person name="Hube B."/>
            <person name="Klis F.M."/>
            <person name="Kodira C."/>
            <person name="Lennard N."/>
            <person name="Logue M.E."/>
            <person name="Martin R."/>
            <person name="Neiman A.M."/>
            <person name="Nikolaou E."/>
            <person name="Quail M.A."/>
            <person name="Quinn J."/>
            <person name="Santos M.C."/>
            <person name="Schmitzberger F.F."/>
            <person name="Sherlock G."/>
            <person name="Shah P."/>
            <person name="Silverstein K.A."/>
            <person name="Skrzypek M.S."/>
            <person name="Soll D."/>
            <person name="Staggs R."/>
            <person name="Stansfield I."/>
            <person name="Stumpf M.P."/>
            <person name="Sudbery P.E."/>
            <person name="Srikantha T."/>
            <person name="Zeng Q."/>
            <person name="Berman J."/>
            <person name="Berriman M."/>
            <person name="Heitman J."/>
            <person name="Gow N.A."/>
            <person name="Lorenz M.C."/>
            <person name="Birren B.W."/>
            <person name="Kellis M."/>
            <person name="Cuomo C.A."/>
        </authorList>
    </citation>
    <scope>NUCLEOTIDE SEQUENCE [LARGE SCALE GENOMIC DNA]</scope>
    <source>
        <strain evidence="7">ATCC 11503 / BCRC 21390 / CBS 2605 / JCM 1781 / NBRC 1676 / NRRL YB-4239</strain>
    </source>
</reference>